<gene>
    <name evidence="1" type="ORF">GGD50_003023</name>
</gene>
<dbReference type="AlphaFoldDB" id="A0A7W8XRU5"/>
<sequence>MDARILKKVQVARNANRQDITDGLVETIIQIGGDPLTVRKAMDELSAVLGRARSGIPQVIGNMKKADDMAVVISVKDLAELVTAARQQETFGEALDAIGFKPYSSGRIIVGQGRKRERLQRSDNASGAKMAL</sequence>
<organism evidence="1 2">
    <name type="scientific">Rhizobium paranaense</name>
    <dbReference type="NCBI Taxonomy" id="1650438"/>
    <lineage>
        <taxon>Bacteria</taxon>
        <taxon>Pseudomonadati</taxon>
        <taxon>Pseudomonadota</taxon>
        <taxon>Alphaproteobacteria</taxon>
        <taxon>Hyphomicrobiales</taxon>
        <taxon>Rhizobiaceae</taxon>
        <taxon>Rhizobium/Agrobacterium group</taxon>
        <taxon>Rhizobium</taxon>
    </lineage>
</organism>
<dbReference type="RefSeq" id="WP_183938091.1">
    <property type="nucleotide sequence ID" value="NZ_JACHBI010000005.1"/>
</dbReference>
<accession>A0A7W8XRU5</accession>
<proteinExistence type="predicted"/>
<evidence type="ECO:0000313" key="1">
    <source>
        <dbReference type="EMBL" id="MBB5574396.1"/>
    </source>
</evidence>
<protein>
    <submittedName>
        <fullName evidence="1">Uncharacterized protein</fullName>
    </submittedName>
</protein>
<evidence type="ECO:0000313" key="2">
    <source>
        <dbReference type="Proteomes" id="UP000549882"/>
    </source>
</evidence>
<comment type="caution">
    <text evidence="1">The sequence shown here is derived from an EMBL/GenBank/DDBJ whole genome shotgun (WGS) entry which is preliminary data.</text>
</comment>
<name>A0A7W8XRU5_9HYPH</name>
<dbReference type="EMBL" id="JACHBI010000005">
    <property type="protein sequence ID" value="MBB5574396.1"/>
    <property type="molecule type" value="Genomic_DNA"/>
</dbReference>
<reference evidence="1 2" key="1">
    <citation type="submission" date="2020-08" db="EMBL/GenBank/DDBJ databases">
        <title>Genomic Encyclopedia of Type Strains, Phase IV (KMG-V): Genome sequencing to study the core and pangenomes of soil and plant-associated prokaryotes.</title>
        <authorList>
            <person name="Whitman W."/>
        </authorList>
    </citation>
    <scope>NUCLEOTIDE SEQUENCE [LARGE SCALE GENOMIC DNA]</scope>
    <source>
        <strain evidence="1 2">SEMIA 4064</strain>
    </source>
</reference>
<keyword evidence="2" id="KW-1185">Reference proteome</keyword>
<dbReference type="Proteomes" id="UP000549882">
    <property type="component" value="Unassembled WGS sequence"/>
</dbReference>